<dbReference type="SUPFAM" id="SSF55347">
    <property type="entry name" value="Glyceraldehyde-3-phosphate dehydrogenase-like, C-terminal domain"/>
    <property type="match status" value="1"/>
</dbReference>
<evidence type="ECO:0000256" key="1">
    <source>
        <dbReference type="ARBA" id="ARBA00022526"/>
    </source>
</evidence>
<organism evidence="6">
    <name type="scientific">Amorphochlora amoebiformis</name>
    <dbReference type="NCBI Taxonomy" id="1561963"/>
    <lineage>
        <taxon>Eukaryota</taxon>
        <taxon>Sar</taxon>
        <taxon>Rhizaria</taxon>
        <taxon>Cercozoa</taxon>
        <taxon>Chlorarachniophyceae</taxon>
        <taxon>Amorphochlora</taxon>
    </lineage>
</organism>
<dbReference type="InterPro" id="IPR022674">
    <property type="entry name" value="G6P_DH_NAD-bd"/>
</dbReference>
<dbReference type="SUPFAM" id="SSF51735">
    <property type="entry name" value="NAD(P)-binding Rossmann-fold domains"/>
    <property type="match status" value="1"/>
</dbReference>
<evidence type="ECO:0000259" key="5">
    <source>
        <dbReference type="Pfam" id="PF02781"/>
    </source>
</evidence>
<dbReference type="GO" id="GO:0009051">
    <property type="term" value="P:pentose-phosphate shunt, oxidative branch"/>
    <property type="evidence" value="ECO:0007669"/>
    <property type="project" value="TreeGrafter"/>
</dbReference>
<dbReference type="PANTHER" id="PTHR23429:SF7">
    <property type="entry name" value="GDH_6PGL ENDOPLASMIC BIFUNCTIONAL PROTEIN"/>
    <property type="match status" value="1"/>
</dbReference>
<dbReference type="InterPro" id="IPR022675">
    <property type="entry name" value="G6P_DH_C"/>
</dbReference>
<feature type="domain" description="Glucose-6-phosphate dehydrogenase NAD-binding" evidence="4">
    <location>
        <begin position="3"/>
        <end position="170"/>
    </location>
</feature>
<protein>
    <recommendedName>
        <fullName evidence="7">Glucose-6-phosphate 1-dehydrogenase</fullName>
    </recommendedName>
</protein>
<dbReference type="EMBL" id="HBEM01002469">
    <property type="protein sequence ID" value="CAD8431630.1"/>
    <property type="molecule type" value="Transcribed_RNA"/>
</dbReference>
<dbReference type="InterPro" id="IPR001282">
    <property type="entry name" value="G6P_DH"/>
</dbReference>
<dbReference type="AlphaFoldDB" id="A0A7S0GNV9"/>
<name>A0A7S0GNV9_9EUKA</name>
<evidence type="ECO:0000313" key="6">
    <source>
        <dbReference type="EMBL" id="CAD8431630.1"/>
    </source>
</evidence>
<dbReference type="Gene3D" id="3.40.50.720">
    <property type="entry name" value="NAD(P)-binding Rossmann-like Domain"/>
    <property type="match status" value="1"/>
</dbReference>
<dbReference type="GO" id="GO:0004345">
    <property type="term" value="F:glucose-6-phosphate dehydrogenase activity"/>
    <property type="evidence" value="ECO:0007669"/>
    <property type="project" value="InterPro"/>
</dbReference>
<dbReference type="GO" id="GO:0005783">
    <property type="term" value="C:endoplasmic reticulum"/>
    <property type="evidence" value="ECO:0007669"/>
    <property type="project" value="TreeGrafter"/>
</dbReference>
<accession>A0A7S0GNV9</accession>
<dbReference type="InterPro" id="IPR036291">
    <property type="entry name" value="NAD(P)-bd_dom_sf"/>
</dbReference>
<proteinExistence type="predicted"/>
<dbReference type="GO" id="GO:0050661">
    <property type="term" value="F:NADP binding"/>
    <property type="evidence" value="ECO:0007669"/>
    <property type="project" value="InterPro"/>
</dbReference>
<dbReference type="PANTHER" id="PTHR23429">
    <property type="entry name" value="GLUCOSE-6-PHOSPHATE 1-DEHYDROGENASE G6PD"/>
    <property type="match status" value="1"/>
</dbReference>
<evidence type="ECO:0000259" key="4">
    <source>
        <dbReference type="Pfam" id="PF00479"/>
    </source>
</evidence>
<evidence type="ECO:0008006" key="7">
    <source>
        <dbReference type="Google" id="ProtNLM"/>
    </source>
</evidence>
<keyword evidence="2" id="KW-0521">NADP</keyword>
<dbReference type="GO" id="GO:0006006">
    <property type="term" value="P:glucose metabolic process"/>
    <property type="evidence" value="ECO:0007669"/>
    <property type="project" value="UniProtKB-KW"/>
</dbReference>
<evidence type="ECO:0000256" key="2">
    <source>
        <dbReference type="ARBA" id="ARBA00022857"/>
    </source>
</evidence>
<gene>
    <name evidence="6" type="ORF">LAMO00422_LOCUS1765</name>
</gene>
<keyword evidence="3" id="KW-0119">Carbohydrate metabolism</keyword>
<sequence length="493" mass="55870">MSAKYLWKGLYALHQQDIPNLNFRVYGTARAPPGPGRRKIREYIDRIPCEGSQCAHLKDFSDSIEYFQLKTTDQWTSICQKLNATGGKDGTLEKSRIFYLAIPPFAYDFVARQIHRQCRPANPSASLRVAFEKPFGHNYNSAQTLAKQLKELFLENEMLHVDHYLGKPVIRDLLEIRRQNPNLFNRRHVKRVDIVVREAIDVKGRTNFYNSVGVIRDVLQNHATEMLCLIGADIPTYYKSEEEKMALWERNKVTFLSSLKPLNPSQMVLAGRYQGYDSHVHSENGGPPYMPTFASAALTISDPQSSWYGVPFVLTSGKSTGLRESYIRVTLFPDRENAEKKAGEKLRPQRCSPPLDGKSDRWATCIGKGVLFYIQGEGKKAQINGLQMEIQGKSWRREAEDSWKFHGPAKPYDHLIQALISGNRASFAQTSSLLASWRVWDGIISAGETSPQNSSHFIYQPQDLTESVISITEDGILQLQRKSSASRSLHDGL</sequence>
<dbReference type="Pfam" id="PF02781">
    <property type="entry name" value="G6PD_C"/>
    <property type="match status" value="1"/>
</dbReference>
<evidence type="ECO:0000256" key="3">
    <source>
        <dbReference type="ARBA" id="ARBA00023277"/>
    </source>
</evidence>
<keyword evidence="1" id="KW-0313">Glucose metabolism</keyword>
<reference evidence="6" key="1">
    <citation type="submission" date="2021-01" db="EMBL/GenBank/DDBJ databases">
        <authorList>
            <person name="Corre E."/>
            <person name="Pelletier E."/>
            <person name="Niang G."/>
            <person name="Scheremetjew M."/>
            <person name="Finn R."/>
            <person name="Kale V."/>
            <person name="Holt S."/>
            <person name="Cochrane G."/>
            <person name="Meng A."/>
            <person name="Brown T."/>
            <person name="Cohen L."/>
        </authorList>
    </citation>
    <scope>NUCLEOTIDE SEQUENCE</scope>
    <source>
        <strain evidence="6">CCMP2058</strain>
    </source>
</reference>
<dbReference type="Gene3D" id="3.30.360.10">
    <property type="entry name" value="Dihydrodipicolinate Reductase, domain 2"/>
    <property type="match status" value="1"/>
</dbReference>
<dbReference type="PRINTS" id="PR00079">
    <property type="entry name" value="G6PDHDRGNASE"/>
</dbReference>
<feature type="domain" description="Glucose-6-phosphate dehydrogenase C-terminal" evidence="5">
    <location>
        <begin position="182"/>
        <end position="450"/>
    </location>
</feature>
<dbReference type="Pfam" id="PF00479">
    <property type="entry name" value="G6PD_N"/>
    <property type="match status" value="1"/>
</dbReference>